<evidence type="ECO:0000313" key="3">
    <source>
        <dbReference type="EMBL" id="GEM07467.1"/>
    </source>
</evidence>
<protein>
    <submittedName>
        <fullName evidence="3">Sh3px3 protein</fullName>
    </submittedName>
</protein>
<feature type="domain" description="PX" evidence="2">
    <location>
        <begin position="501"/>
        <end position="631"/>
    </location>
</feature>
<accession>A0A511KAR1</accession>
<evidence type="ECO:0000259" key="2">
    <source>
        <dbReference type="PROSITE" id="PS50195"/>
    </source>
</evidence>
<feature type="region of interest" description="Disordered" evidence="1">
    <location>
        <begin position="835"/>
        <end position="860"/>
    </location>
</feature>
<comment type="caution">
    <text evidence="3">The sequence shown here is derived from an EMBL/GenBank/DDBJ whole genome shotgun (WGS) entry which is preliminary data.</text>
</comment>
<evidence type="ECO:0000256" key="1">
    <source>
        <dbReference type="SAM" id="MobiDB-lite"/>
    </source>
</evidence>
<dbReference type="InterPro" id="IPR027267">
    <property type="entry name" value="AH/BAR_dom_sf"/>
</dbReference>
<dbReference type="GO" id="GO:0031410">
    <property type="term" value="C:cytoplasmic vesicle"/>
    <property type="evidence" value="ECO:0007669"/>
    <property type="project" value="TreeGrafter"/>
</dbReference>
<dbReference type="Pfam" id="PF00787">
    <property type="entry name" value="PX"/>
    <property type="match status" value="1"/>
</dbReference>
<dbReference type="InterPro" id="IPR001683">
    <property type="entry name" value="PX_dom"/>
</dbReference>
<feature type="compositionally biased region" description="Low complexity" evidence="1">
    <location>
        <begin position="66"/>
        <end position="85"/>
    </location>
</feature>
<sequence>MEGKGEEEAGGSEGQGREIVEEGKVRLAKGVDGANEIDGAGEGELQVDTAKPSLAALSDVADKPGSPTLPRARPRSPSTASTTSLQNQTYLTPVGTLPTGSTLKLRAKDGRQSIYFDPTSTNPFLPISPILLPAPYLASNDAATPPTEEQDHAVVSPADLPLLPLPSSSSPAIALHAFTGQPDFGELSFAQGDSLRIEIEDVGGGWSLGFIESEGEGTRGLVPRGWYACVDGPVQTPPHPFDSATSNKTLHDAVQLRPTSADVADPDPLATSESTGSKSLGMDSSEPYATRSIGRHVVVSGTEFEPTWVADAGDTDVAKSETEGRNNSKHGAQTEDQMRQVPVHNEDRTREDKPVIAGDGGPATTHAAQDAPVGGVYQSFLFRIGLAPFFDTSTSTSSLSRFLPALGRTPVPGASILAATAASSAVAAAPSPARPRLPRLETHRASKLPDGKALLLRWIEQGDELDEMVEYGEDGDGSDQCFDIESGPAWRSRRMEEAGERAEVFVADPKKCSPLNESPFVVFTVTTSFPFTASEPDDGTASSKALCVDRRYSHFAALHTVLASRFLTPLICVPPLPPRGPLAFGAARFDAALLERRRKELERWIRRCLRHAVLGESEEMKGFLAIDGEKELSAHLLISIPPFNIDLAEAEDTCDRFERHCQAIEVGGGMRQVAEAVRMGREQKRAALGVTGAVQAAGEAFADVAGLENMAARTGLLEIEEQLLSISAPLSQYAPLIELHRSLITTYRRLARLSSTSASDQLARCETALNIAAAEMDRIGSDRTEDLAEAVRGWLETTISVHEKSLEHLRFALDRFSPSSLANLAFTGRRLRSPLDRDEEPLPYPPLPRAGVYERGLGGR</sequence>
<dbReference type="PANTHER" id="PTHR45827">
    <property type="entry name" value="SORTING NEXIN"/>
    <property type="match status" value="1"/>
</dbReference>
<dbReference type="Pfam" id="PF10456">
    <property type="entry name" value="BAR_3_WASP_bdg"/>
    <property type="match status" value="1"/>
</dbReference>
<dbReference type="Proteomes" id="UP000321518">
    <property type="component" value="Unassembled WGS sequence"/>
</dbReference>
<dbReference type="GO" id="GO:0035091">
    <property type="term" value="F:phosphatidylinositol binding"/>
    <property type="evidence" value="ECO:0007669"/>
    <property type="project" value="InterPro"/>
</dbReference>
<dbReference type="SUPFAM" id="SSF50044">
    <property type="entry name" value="SH3-domain"/>
    <property type="match status" value="1"/>
</dbReference>
<dbReference type="SUPFAM" id="SSF64268">
    <property type="entry name" value="PX domain"/>
    <property type="match status" value="1"/>
</dbReference>
<proteinExistence type="predicted"/>
<feature type="region of interest" description="Disordered" evidence="1">
    <location>
        <begin position="310"/>
        <end position="369"/>
    </location>
</feature>
<dbReference type="InterPro" id="IPR036028">
    <property type="entry name" value="SH3-like_dom_sf"/>
</dbReference>
<dbReference type="InterPro" id="IPR036871">
    <property type="entry name" value="PX_dom_sf"/>
</dbReference>
<dbReference type="GO" id="GO:0006897">
    <property type="term" value="P:endocytosis"/>
    <property type="evidence" value="ECO:0007669"/>
    <property type="project" value="TreeGrafter"/>
</dbReference>
<gene>
    <name evidence="3" type="ORF">Rt10032_c03g1484</name>
</gene>
<feature type="compositionally biased region" description="Basic and acidic residues" evidence="1">
    <location>
        <begin position="316"/>
        <end position="354"/>
    </location>
</feature>
<dbReference type="OrthoDB" id="10254720at2759"/>
<dbReference type="EMBL" id="BJWK01000003">
    <property type="protein sequence ID" value="GEM07467.1"/>
    <property type="molecule type" value="Genomic_DNA"/>
</dbReference>
<dbReference type="PANTHER" id="PTHR45827:SF1">
    <property type="entry name" value="SORTING NEXIN"/>
    <property type="match status" value="1"/>
</dbReference>
<dbReference type="AlphaFoldDB" id="A0A511KAR1"/>
<reference evidence="3 4" key="1">
    <citation type="submission" date="2019-07" db="EMBL/GenBank/DDBJ databases">
        <title>Rhodotorula toruloides NBRC10032 genome sequencing.</title>
        <authorList>
            <person name="Shida Y."/>
            <person name="Takaku H."/>
            <person name="Ogasawara W."/>
            <person name="Mori K."/>
        </authorList>
    </citation>
    <scope>NUCLEOTIDE SEQUENCE [LARGE SCALE GENOMIC DNA]</scope>
    <source>
        <strain evidence="3 4">NBRC10032</strain>
    </source>
</reference>
<dbReference type="InterPro" id="IPR019497">
    <property type="entry name" value="Sorting_nexin_WASP-bd-dom"/>
</dbReference>
<dbReference type="Gene3D" id="3.30.1520.10">
    <property type="entry name" value="Phox-like domain"/>
    <property type="match status" value="1"/>
</dbReference>
<feature type="compositionally biased region" description="Basic and acidic residues" evidence="1">
    <location>
        <begin position="15"/>
        <end position="25"/>
    </location>
</feature>
<organism evidence="3 4">
    <name type="scientific">Rhodotorula toruloides</name>
    <name type="common">Yeast</name>
    <name type="synonym">Rhodosporidium toruloides</name>
    <dbReference type="NCBI Taxonomy" id="5286"/>
    <lineage>
        <taxon>Eukaryota</taxon>
        <taxon>Fungi</taxon>
        <taxon>Dikarya</taxon>
        <taxon>Basidiomycota</taxon>
        <taxon>Pucciniomycotina</taxon>
        <taxon>Microbotryomycetes</taxon>
        <taxon>Sporidiobolales</taxon>
        <taxon>Sporidiobolaceae</taxon>
        <taxon>Rhodotorula</taxon>
    </lineage>
</organism>
<dbReference type="Gene3D" id="2.30.30.40">
    <property type="entry name" value="SH3 Domains"/>
    <property type="match status" value="1"/>
</dbReference>
<name>A0A511KAR1_RHOTO</name>
<dbReference type="GO" id="GO:0005886">
    <property type="term" value="C:plasma membrane"/>
    <property type="evidence" value="ECO:0007669"/>
    <property type="project" value="TreeGrafter"/>
</dbReference>
<dbReference type="GO" id="GO:0016197">
    <property type="term" value="P:endosomal transport"/>
    <property type="evidence" value="ECO:0007669"/>
    <property type="project" value="TreeGrafter"/>
</dbReference>
<dbReference type="Gene3D" id="1.20.1270.60">
    <property type="entry name" value="Arfaptin homology (AH) domain/BAR domain"/>
    <property type="match status" value="1"/>
</dbReference>
<evidence type="ECO:0000313" key="4">
    <source>
        <dbReference type="Proteomes" id="UP000321518"/>
    </source>
</evidence>
<dbReference type="PROSITE" id="PS50195">
    <property type="entry name" value="PX"/>
    <property type="match status" value="1"/>
</dbReference>
<dbReference type="CDD" id="cd00174">
    <property type="entry name" value="SH3"/>
    <property type="match status" value="1"/>
</dbReference>
<dbReference type="SMART" id="SM00312">
    <property type="entry name" value="PX"/>
    <property type="match status" value="1"/>
</dbReference>
<feature type="region of interest" description="Disordered" evidence="1">
    <location>
        <begin position="1"/>
        <end position="102"/>
    </location>
</feature>
<dbReference type="GO" id="GO:0097320">
    <property type="term" value="P:plasma membrane tubulation"/>
    <property type="evidence" value="ECO:0007669"/>
    <property type="project" value="TreeGrafter"/>
</dbReference>
<feature type="region of interest" description="Disordered" evidence="1">
    <location>
        <begin position="258"/>
        <end position="287"/>
    </location>
</feature>